<evidence type="ECO:0000313" key="2">
    <source>
        <dbReference type="EMBL" id="CAH1965047.1"/>
    </source>
</evidence>
<keyword evidence="3" id="KW-1185">Reference proteome</keyword>
<evidence type="ECO:0000256" key="1">
    <source>
        <dbReference type="SAM" id="Phobius"/>
    </source>
</evidence>
<comment type="caution">
    <text evidence="2">The sequence shown here is derived from an EMBL/GenBank/DDBJ whole genome shotgun (WGS) entry which is preliminary data.</text>
</comment>
<feature type="transmembrane region" description="Helical" evidence="1">
    <location>
        <begin position="144"/>
        <end position="162"/>
    </location>
</feature>
<protein>
    <submittedName>
        <fullName evidence="2">Uncharacterized protein</fullName>
    </submittedName>
</protein>
<dbReference type="Proteomes" id="UP001152888">
    <property type="component" value="Unassembled WGS sequence"/>
</dbReference>
<name>A0A9P0K2F6_ACAOB</name>
<organism evidence="2 3">
    <name type="scientific">Acanthoscelides obtectus</name>
    <name type="common">Bean weevil</name>
    <name type="synonym">Bruchus obtectus</name>
    <dbReference type="NCBI Taxonomy" id="200917"/>
    <lineage>
        <taxon>Eukaryota</taxon>
        <taxon>Metazoa</taxon>
        <taxon>Ecdysozoa</taxon>
        <taxon>Arthropoda</taxon>
        <taxon>Hexapoda</taxon>
        <taxon>Insecta</taxon>
        <taxon>Pterygota</taxon>
        <taxon>Neoptera</taxon>
        <taxon>Endopterygota</taxon>
        <taxon>Coleoptera</taxon>
        <taxon>Polyphaga</taxon>
        <taxon>Cucujiformia</taxon>
        <taxon>Chrysomeloidea</taxon>
        <taxon>Chrysomelidae</taxon>
        <taxon>Bruchinae</taxon>
        <taxon>Bruchini</taxon>
        <taxon>Acanthoscelides</taxon>
    </lineage>
</organism>
<reference evidence="2" key="1">
    <citation type="submission" date="2022-03" db="EMBL/GenBank/DDBJ databases">
        <authorList>
            <person name="Sayadi A."/>
        </authorList>
    </citation>
    <scope>NUCLEOTIDE SEQUENCE</scope>
</reference>
<keyword evidence="1" id="KW-0812">Transmembrane</keyword>
<keyword evidence="1" id="KW-1133">Transmembrane helix</keyword>
<gene>
    <name evidence="2" type="ORF">ACAOBT_LOCUS6132</name>
</gene>
<dbReference type="AlphaFoldDB" id="A0A9P0K2F6"/>
<sequence>MDSDDDSGADYFSARSISIESSVEDNFETAESSTVTCQEEANEYVDSVFRASVVRSLHLTPDPTGDNSNIACAYIHERPREFGDTSGTGDDGFVKVVDESLQPTSMGSAEASNQENTRCSNSYLCNPFRWLGRHWLEIYDYGNLLFNIITCLLGFYVLLKMIDIAARYAKKRLLMFYGTWPPP</sequence>
<proteinExistence type="predicted"/>
<dbReference type="EMBL" id="CAKOFQ010006721">
    <property type="protein sequence ID" value="CAH1965047.1"/>
    <property type="molecule type" value="Genomic_DNA"/>
</dbReference>
<evidence type="ECO:0000313" key="3">
    <source>
        <dbReference type="Proteomes" id="UP001152888"/>
    </source>
</evidence>
<accession>A0A9P0K2F6</accession>
<keyword evidence="1" id="KW-0472">Membrane</keyword>